<gene>
    <name evidence="2" type="ORF">UFOPK2996_01284</name>
</gene>
<feature type="compositionally biased region" description="Basic and acidic residues" evidence="1">
    <location>
        <begin position="9"/>
        <end position="23"/>
    </location>
</feature>
<proteinExistence type="predicted"/>
<dbReference type="AlphaFoldDB" id="A0A6J6YD42"/>
<reference evidence="2" key="1">
    <citation type="submission" date="2020-05" db="EMBL/GenBank/DDBJ databases">
        <authorList>
            <person name="Chiriac C."/>
            <person name="Salcher M."/>
            <person name="Ghai R."/>
            <person name="Kavagutti S V."/>
        </authorList>
    </citation>
    <scope>NUCLEOTIDE SEQUENCE</scope>
</reference>
<feature type="region of interest" description="Disordered" evidence="1">
    <location>
        <begin position="1"/>
        <end position="23"/>
    </location>
</feature>
<evidence type="ECO:0000313" key="2">
    <source>
        <dbReference type="EMBL" id="CAB4805126.1"/>
    </source>
</evidence>
<organism evidence="2">
    <name type="scientific">freshwater metagenome</name>
    <dbReference type="NCBI Taxonomy" id="449393"/>
    <lineage>
        <taxon>unclassified sequences</taxon>
        <taxon>metagenomes</taxon>
        <taxon>ecological metagenomes</taxon>
    </lineage>
</organism>
<evidence type="ECO:0000256" key="1">
    <source>
        <dbReference type="SAM" id="MobiDB-lite"/>
    </source>
</evidence>
<sequence length="47" mass="5202">MARQGKAAMGKDDRVRGGVGAKRVDPSKQSQFFWNVYKRSSVESLDG</sequence>
<protein>
    <submittedName>
        <fullName evidence="2">Unannotated protein</fullName>
    </submittedName>
</protein>
<name>A0A6J6YD42_9ZZZZ</name>
<dbReference type="EMBL" id="CAFAAH010000202">
    <property type="protein sequence ID" value="CAB4805126.1"/>
    <property type="molecule type" value="Genomic_DNA"/>
</dbReference>
<accession>A0A6J6YD42</accession>